<reference evidence="3" key="1">
    <citation type="submission" date="2022-11" db="UniProtKB">
        <authorList>
            <consortium name="WormBaseParasite"/>
        </authorList>
    </citation>
    <scope>IDENTIFICATION</scope>
</reference>
<evidence type="ECO:0000313" key="3">
    <source>
        <dbReference type="WBParaSite" id="sdigi.contig3.g479.t1"/>
    </source>
</evidence>
<evidence type="ECO:0000256" key="1">
    <source>
        <dbReference type="SAM" id="Phobius"/>
    </source>
</evidence>
<evidence type="ECO:0000313" key="2">
    <source>
        <dbReference type="Proteomes" id="UP000887581"/>
    </source>
</evidence>
<proteinExistence type="predicted"/>
<accession>A0A915PP79</accession>
<name>A0A915PP79_9BILA</name>
<dbReference type="Proteomes" id="UP000887581">
    <property type="component" value="Unplaced"/>
</dbReference>
<keyword evidence="1" id="KW-0812">Transmembrane</keyword>
<keyword evidence="1" id="KW-0472">Membrane</keyword>
<feature type="transmembrane region" description="Helical" evidence="1">
    <location>
        <begin position="6"/>
        <end position="32"/>
    </location>
</feature>
<keyword evidence="1" id="KW-1133">Transmembrane helix</keyword>
<dbReference type="WBParaSite" id="sdigi.contig3.g479.t1">
    <property type="protein sequence ID" value="sdigi.contig3.g479.t1"/>
    <property type="gene ID" value="sdigi.contig3.g479"/>
</dbReference>
<keyword evidence="2" id="KW-1185">Reference proteome</keyword>
<protein>
    <submittedName>
        <fullName evidence="3">Uncharacterized protein</fullName>
    </submittedName>
</protein>
<sequence length="66" mass="7749">MTDEATVSQIIVMCCVYLPFLNSFNMVILFLYRQRDLRRAAIQGFRMVFCRQEHCIQPATVTGFVR</sequence>
<dbReference type="AlphaFoldDB" id="A0A915PP79"/>
<organism evidence="2 3">
    <name type="scientific">Setaria digitata</name>
    <dbReference type="NCBI Taxonomy" id="48799"/>
    <lineage>
        <taxon>Eukaryota</taxon>
        <taxon>Metazoa</taxon>
        <taxon>Ecdysozoa</taxon>
        <taxon>Nematoda</taxon>
        <taxon>Chromadorea</taxon>
        <taxon>Rhabditida</taxon>
        <taxon>Spirurina</taxon>
        <taxon>Spiruromorpha</taxon>
        <taxon>Filarioidea</taxon>
        <taxon>Setariidae</taxon>
        <taxon>Setaria</taxon>
    </lineage>
</organism>